<dbReference type="OrthoDB" id="964913at2"/>
<keyword evidence="1" id="KW-0732">Signal</keyword>
<feature type="signal peptide" evidence="1">
    <location>
        <begin position="1"/>
        <end position="20"/>
    </location>
</feature>
<feature type="chain" id="PRO_5016563008" description="DNA breaking-rejoining protein" evidence="1">
    <location>
        <begin position="21"/>
        <end position="131"/>
    </location>
</feature>
<dbReference type="Proteomes" id="UP000253977">
    <property type="component" value="Unassembled WGS sequence"/>
</dbReference>
<protein>
    <recommendedName>
        <fullName evidence="4">DNA breaking-rejoining protein</fullName>
    </recommendedName>
</protein>
<evidence type="ECO:0000313" key="2">
    <source>
        <dbReference type="EMBL" id="RDD65712.1"/>
    </source>
</evidence>
<dbReference type="Gene3D" id="2.60.120.380">
    <property type="match status" value="1"/>
</dbReference>
<dbReference type="RefSeq" id="WP_114511524.1">
    <property type="nucleotide sequence ID" value="NZ_QPMK01000010.1"/>
</dbReference>
<evidence type="ECO:0000256" key="1">
    <source>
        <dbReference type="SAM" id="SignalP"/>
    </source>
</evidence>
<keyword evidence="3" id="KW-1185">Reference proteome</keyword>
<evidence type="ECO:0000313" key="3">
    <source>
        <dbReference type="Proteomes" id="UP000253977"/>
    </source>
</evidence>
<dbReference type="EMBL" id="QPMK01000010">
    <property type="protein sequence ID" value="RDD65712.1"/>
    <property type="molecule type" value="Genomic_DNA"/>
</dbReference>
<reference evidence="2 3" key="1">
    <citation type="submission" date="2018-07" db="EMBL/GenBank/DDBJ databases">
        <title>Thalassococcus profundi sp. nov., a marine bacterium isolated from deep seawater of Okinawa Trough.</title>
        <authorList>
            <person name="Yu M."/>
        </authorList>
    </citation>
    <scope>NUCLEOTIDE SEQUENCE [LARGE SCALE GENOMIC DNA]</scope>
    <source>
        <strain evidence="2 3">WRAS1</strain>
    </source>
</reference>
<name>A0A369TLL5_9RHOB</name>
<evidence type="ECO:0008006" key="4">
    <source>
        <dbReference type="Google" id="ProtNLM"/>
    </source>
</evidence>
<proteinExistence type="predicted"/>
<comment type="caution">
    <text evidence="2">The sequence shown here is derived from an EMBL/GenBank/DDBJ whole genome shotgun (WGS) entry which is preliminary data.</text>
</comment>
<organism evidence="2 3">
    <name type="scientific">Thalassococcus profundi</name>
    <dbReference type="NCBI Taxonomy" id="2282382"/>
    <lineage>
        <taxon>Bacteria</taxon>
        <taxon>Pseudomonadati</taxon>
        <taxon>Pseudomonadota</taxon>
        <taxon>Alphaproteobacteria</taxon>
        <taxon>Rhodobacterales</taxon>
        <taxon>Roseobacteraceae</taxon>
        <taxon>Thalassococcus</taxon>
    </lineage>
</organism>
<dbReference type="AlphaFoldDB" id="A0A369TLL5"/>
<accession>A0A369TLL5</accession>
<sequence length="131" mass="13681">MHTTFAASALVLLLSVTGLAAQQSEEVRFAPGNFGTMVTGSITGKAYMDYTLGAQEGQEMFAELTSDSASVNFNILPPGSDGQAIYIGSIDGPTATVTLPETGTYTIRVYQMGNAADSGQTNAFNLDLSIQ</sequence>
<gene>
    <name evidence="2" type="ORF">DU478_13650</name>
</gene>